<keyword evidence="10" id="KW-0998">Cell outer membrane</keyword>
<protein>
    <submittedName>
        <fullName evidence="13">Putative porin</fullName>
    </submittedName>
</protein>
<evidence type="ECO:0000256" key="7">
    <source>
        <dbReference type="ARBA" id="ARBA00023065"/>
    </source>
</evidence>
<dbReference type="GO" id="GO:0046930">
    <property type="term" value="C:pore complex"/>
    <property type="evidence" value="ECO:0007669"/>
    <property type="project" value="UniProtKB-KW"/>
</dbReference>
<evidence type="ECO:0000256" key="10">
    <source>
        <dbReference type="ARBA" id="ARBA00023237"/>
    </source>
</evidence>
<dbReference type="PANTHER" id="PTHR34501">
    <property type="entry name" value="PROTEIN YDDL-RELATED"/>
    <property type="match status" value="1"/>
</dbReference>
<evidence type="ECO:0000256" key="9">
    <source>
        <dbReference type="ARBA" id="ARBA00023136"/>
    </source>
</evidence>
<evidence type="ECO:0000313" key="13">
    <source>
        <dbReference type="EMBL" id="RLK51157.1"/>
    </source>
</evidence>
<accession>A0A498C7R5</accession>
<name>A0A498C7R5_9GAMM</name>
<keyword evidence="8" id="KW-0626">Porin</keyword>
<dbReference type="Gene3D" id="2.40.160.10">
    <property type="entry name" value="Porin"/>
    <property type="match status" value="1"/>
</dbReference>
<dbReference type="SUPFAM" id="SSF56935">
    <property type="entry name" value="Porins"/>
    <property type="match status" value="1"/>
</dbReference>
<evidence type="ECO:0000256" key="8">
    <source>
        <dbReference type="ARBA" id="ARBA00023114"/>
    </source>
</evidence>
<evidence type="ECO:0000259" key="12">
    <source>
        <dbReference type="Pfam" id="PF13609"/>
    </source>
</evidence>
<dbReference type="InterPro" id="IPR050298">
    <property type="entry name" value="Gram-neg_bact_OMP"/>
</dbReference>
<feature type="signal peptide" evidence="11">
    <location>
        <begin position="1"/>
        <end position="20"/>
    </location>
</feature>
<evidence type="ECO:0000256" key="1">
    <source>
        <dbReference type="ARBA" id="ARBA00004571"/>
    </source>
</evidence>
<evidence type="ECO:0000256" key="11">
    <source>
        <dbReference type="SAM" id="SignalP"/>
    </source>
</evidence>
<dbReference type="OrthoDB" id="8173690at2"/>
<keyword evidence="4" id="KW-1134">Transmembrane beta strand</keyword>
<dbReference type="CDD" id="cd00342">
    <property type="entry name" value="gram_neg_porins"/>
    <property type="match status" value="1"/>
</dbReference>
<dbReference type="RefSeq" id="WP_121441585.1">
    <property type="nucleotide sequence ID" value="NZ_RCDA01000001.1"/>
</dbReference>
<evidence type="ECO:0000313" key="14">
    <source>
        <dbReference type="Proteomes" id="UP000275461"/>
    </source>
</evidence>
<evidence type="ECO:0000256" key="5">
    <source>
        <dbReference type="ARBA" id="ARBA00022692"/>
    </source>
</evidence>
<dbReference type="AlphaFoldDB" id="A0A498C7R5"/>
<keyword evidence="9" id="KW-0472">Membrane</keyword>
<keyword evidence="3" id="KW-0813">Transport</keyword>
<comment type="subunit">
    <text evidence="2">Homotrimer.</text>
</comment>
<dbReference type="PRINTS" id="PR00182">
    <property type="entry name" value="ECOLNEIPORIN"/>
</dbReference>
<organism evidence="13 14">
    <name type="scientific">Alkalispirillum mobile</name>
    <dbReference type="NCBI Taxonomy" id="85925"/>
    <lineage>
        <taxon>Bacteria</taxon>
        <taxon>Pseudomonadati</taxon>
        <taxon>Pseudomonadota</taxon>
        <taxon>Gammaproteobacteria</taxon>
        <taxon>Chromatiales</taxon>
        <taxon>Ectothiorhodospiraceae</taxon>
        <taxon>Alkalispirillum</taxon>
    </lineage>
</organism>
<dbReference type="GO" id="GO:0015288">
    <property type="term" value="F:porin activity"/>
    <property type="evidence" value="ECO:0007669"/>
    <property type="project" value="UniProtKB-KW"/>
</dbReference>
<keyword evidence="7" id="KW-0406">Ion transport</keyword>
<keyword evidence="6 11" id="KW-0732">Signal</keyword>
<evidence type="ECO:0000256" key="6">
    <source>
        <dbReference type="ARBA" id="ARBA00022729"/>
    </source>
</evidence>
<dbReference type="EMBL" id="RCDA01000001">
    <property type="protein sequence ID" value="RLK51157.1"/>
    <property type="molecule type" value="Genomic_DNA"/>
</dbReference>
<evidence type="ECO:0000256" key="4">
    <source>
        <dbReference type="ARBA" id="ARBA00022452"/>
    </source>
</evidence>
<dbReference type="Proteomes" id="UP000275461">
    <property type="component" value="Unassembled WGS sequence"/>
</dbReference>
<comment type="subcellular location">
    <subcellularLocation>
        <location evidence="1">Cell outer membrane</location>
        <topology evidence="1">Multi-pass membrane protein</topology>
    </subcellularLocation>
</comment>
<dbReference type="PRINTS" id="PR00184">
    <property type="entry name" value="NEISSPPORIN"/>
</dbReference>
<dbReference type="InterPro" id="IPR002299">
    <property type="entry name" value="Porin_Neis"/>
</dbReference>
<sequence length="360" mass="39168">MKKIITFAAAAAMASPLAIATAAAGDLDIYGRVHMSVDHLDDRDESSQFLSSNGSRLGIRGSEYLGMGLTGIFQYEVAAMPTNNDDGLFRDNRTSYLGLQGDFGTILGGRIDDPLKTAIDQNQLFGDRLGDVQNLTSTPGNNTRHDNVLAYVTPEFEGFSGTFVYGPDQGVDKGDRFVVEGRYDNQVGAGNLFFSLAYLQANEGVVDEKLDLGFDEKHKVWQALASYSVADTWRVMALYQDYSSSDLFDEAQGDDGSGDDRVYGIGAGFHVAPQVELKAHVMHYDSDLSSDDSTMYALGADYYWTDRTTLYGVYSIMNNDSNAARDMSSFGRETGTGDEGTTVGADDNQWGLSVGIIHNF</sequence>
<proteinExistence type="predicted"/>
<dbReference type="Pfam" id="PF13609">
    <property type="entry name" value="Porin_4"/>
    <property type="match status" value="1"/>
</dbReference>
<feature type="chain" id="PRO_5019832875" evidence="11">
    <location>
        <begin position="21"/>
        <end position="360"/>
    </location>
</feature>
<dbReference type="GO" id="GO:0034220">
    <property type="term" value="P:monoatomic ion transmembrane transport"/>
    <property type="evidence" value="ECO:0007669"/>
    <property type="project" value="InterPro"/>
</dbReference>
<comment type="caution">
    <text evidence="13">The sequence shown here is derived from an EMBL/GenBank/DDBJ whole genome shotgun (WGS) entry which is preliminary data.</text>
</comment>
<keyword evidence="14" id="KW-1185">Reference proteome</keyword>
<gene>
    <name evidence="13" type="ORF">DFR31_1073</name>
</gene>
<dbReference type="PANTHER" id="PTHR34501:SF9">
    <property type="entry name" value="MAJOR OUTER MEMBRANE PROTEIN P.IA"/>
    <property type="match status" value="1"/>
</dbReference>
<dbReference type="InterPro" id="IPR023614">
    <property type="entry name" value="Porin_dom_sf"/>
</dbReference>
<evidence type="ECO:0000256" key="3">
    <source>
        <dbReference type="ARBA" id="ARBA00022448"/>
    </source>
</evidence>
<reference evidence="13 14" key="1">
    <citation type="submission" date="2018-10" db="EMBL/GenBank/DDBJ databases">
        <title>Genomic Encyclopedia of Type Strains, Phase IV (KMG-IV): sequencing the most valuable type-strain genomes for metagenomic binning, comparative biology and taxonomic classification.</title>
        <authorList>
            <person name="Goeker M."/>
        </authorList>
    </citation>
    <scope>NUCLEOTIDE SEQUENCE [LARGE SCALE GENOMIC DNA]</scope>
    <source>
        <strain evidence="13 14">DSM 12769</strain>
    </source>
</reference>
<evidence type="ECO:0000256" key="2">
    <source>
        <dbReference type="ARBA" id="ARBA00011233"/>
    </source>
</evidence>
<feature type="domain" description="Porin" evidence="12">
    <location>
        <begin position="9"/>
        <end position="320"/>
    </location>
</feature>
<dbReference type="InterPro" id="IPR033900">
    <property type="entry name" value="Gram_neg_porin_domain"/>
</dbReference>
<keyword evidence="5" id="KW-0812">Transmembrane</keyword>
<dbReference type="InterPro" id="IPR001702">
    <property type="entry name" value="Porin_Gram-ve"/>
</dbReference>
<dbReference type="GO" id="GO:0009279">
    <property type="term" value="C:cell outer membrane"/>
    <property type="evidence" value="ECO:0007669"/>
    <property type="project" value="UniProtKB-SubCell"/>
</dbReference>